<dbReference type="RefSeq" id="WP_096197743.1">
    <property type="nucleotide sequence ID" value="NZ_BAAAIQ010000037.1"/>
</dbReference>
<sequence length="241" mass="25873">MADGDIPTAQTHPFAPRTLTRAMAARAKSLGIQLPKPRLRGVLHLIAFPTSLVAGLLLVAFGETFAIRLACAVFVLTAGLLFGVSAVYHRGTWTPQRAIMLRRFDHANIFLIIAGTYTPIAVAMLEPRQAATLLAIAWGGALIGVCFRLFWTGAPRWLYVPAYVALGWVAVFYMPALQAGGGWIVVWLLSIGGLAYTVGAVVYALKKPDPSPAWFGFHEIFHAGTLIGFGCHFAAVATAVI</sequence>
<dbReference type="GO" id="GO:0046872">
    <property type="term" value="F:metal ion binding"/>
    <property type="evidence" value="ECO:0007669"/>
    <property type="project" value="UniProtKB-KW"/>
</dbReference>
<dbReference type="OrthoDB" id="9813689at2"/>
<evidence type="ECO:0000256" key="2">
    <source>
        <dbReference type="ARBA" id="ARBA00022692"/>
    </source>
</evidence>
<comment type="subcellular location">
    <subcellularLocation>
        <location evidence="1">Membrane</location>
        <topology evidence="1">Multi-pass membrane protein</topology>
    </subcellularLocation>
</comment>
<evidence type="ECO:0000256" key="6">
    <source>
        <dbReference type="SAM" id="Phobius"/>
    </source>
</evidence>
<evidence type="ECO:0000256" key="3">
    <source>
        <dbReference type="ARBA" id="ARBA00022989"/>
    </source>
</evidence>
<proteinExistence type="predicted"/>
<dbReference type="PANTHER" id="PTHR20855">
    <property type="entry name" value="ADIPOR/PROGESTIN RECEPTOR-RELATED"/>
    <property type="match status" value="1"/>
</dbReference>
<feature type="transmembrane region" description="Helical" evidence="6">
    <location>
        <begin position="158"/>
        <end position="176"/>
    </location>
</feature>
<dbReference type="PANTHER" id="PTHR20855:SF3">
    <property type="entry name" value="LD03007P"/>
    <property type="match status" value="1"/>
</dbReference>
<feature type="transmembrane region" description="Helical" evidence="6">
    <location>
        <begin position="109"/>
        <end position="125"/>
    </location>
</feature>
<organism evidence="7 8">
    <name type="scientific">Brachybacterium alimentarium</name>
    <dbReference type="NCBI Taxonomy" id="47845"/>
    <lineage>
        <taxon>Bacteria</taxon>
        <taxon>Bacillati</taxon>
        <taxon>Actinomycetota</taxon>
        <taxon>Actinomycetes</taxon>
        <taxon>Micrococcales</taxon>
        <taxon>Dermabacteraceae</taxon>
        <taxon>Brachybacterium</taxon>
    </lineage>
</organism>
<feature type="transmembrane region" description="Helical" evidence="6">
    <location>
        <begin position="67"/>
        <end position="88"/>
    </location>
</feature>
<gene>
    <name evidence="7" type="ORF">CIK66_15975</name>
</gene>
<keyword evidence="4 6" id="KW-0472">Membrane</keyword>
<evidence type="ECO:0000256" key="1">
    <source>
        <dbReference type="ARBA" id="ARBA00004141"/>
    </source>
</evidence>
<accession>A0A2A3YFI7</accession>
<evidence type="ECO:0000313" key="7">
    <source>
        <dbReference type="EMBL" id="PCC38090.1"/>
    </source>
</evidence>
<keyword evidence="5" id="KW-0479">Metal-binding</keyword>
<dbReference type="EMBL" id="NRGR01000027">
    <property type="protein sequence ID" value="PCC38090.1"/>
    <property type="molecule type" value="Genomic_DNA"/>
</dbReference>
<feature type="transmembrane region" description="Helical" evidence="6">
    <location>
        <begin position="131"/>
        <end position="151"/>
    </location>
</feature>
<feature type="transmembrane region" description="Helical" evidence="6">
    <location>
        <begin position="42"/>
        <end position="61"/>
    </location>
</feature>
<evidence type="ECO:0000256" key="5">
    <source>
        <dbReference type="PIRSR" id="PIRSR604254-1"/>
    </source>
</evidence>
<evidence type="ECO:0000256" key="4">
    <source>
        <dbReference type="ARBA" id="ARBA00023136"/>
    </source>
</evidence>
<reference evidence="7 8" key="1">
    <citation type="journal article" date="2017" name="Elife">
        <title>Extensive horizontal gene transfer in cheese-associated bacteria.</title>
        <authorList>
            <person name="Bonham K.S."/>
            <person name="Wolfe B.E."/>
            <person name="Dutton R.J."/>
        </authorList>
    </citation>
    <scope>NUCLEOTIDE SEQUENCE [LARGE SCALE GENOMIC DNA]</scope>
    <source>
        <strain evidence="7 8">341_9</strain>
    </source>
</reference>
<dbReference type="InterPro" id="IPR004254">
    <property type="entry name" value="AdipoR/HlyIII-related"/>
</dbReference>
<evidence type="ECO:0000313" key="8">
    <source>
        <dbReference type="Proteomes" id="UP000218598"/>
    </source>
</evidence>
<dbReference type="Proteomes" id="UP000218598">
    <property type="component" value="Unassembled WGS sequence"/>
</dbReference>
<dbReference type="GO" id="GO:0016020">
    <property type="term" value="C:membrane"/>
    <property type="evidence" value="ECO:0007669"/>
    <property type="project" value="UniProtKB-SubCell"/>
</dbReference>
<keyword evidence="8" id="KW-1185">Reference proteome</keyword>
<keyword evidence="2 6" id="KW-0812">Transmembrane</keyword>
<comment type="caution">
    <text evidence="7">The sequence shown here is derived from an EMBL/GenBank/DDBJ whole genome shotgun (WGS) entry which is preliminary data.</text>
</comment>
<dbReference type="Pfam" id="PF03006">
    <property type="entry name" value="HlyIII"/>
    <property type="match status" value="1"/>
</dbReference>
<protein>
    <submittedName>
        <fullName evidence="7">Hemolysin III family channel protein</fullName>
    </submittedName>
</protein>
<feature type="binding site" evidence="5">
    <location>
        <position position="222"/>
    </location>
    <ligand>
        <name>Zn(2+)</name>
        <dbReference type="ChEBI" id="CHEBI:29105"/>
    </ligand>
</feature>
<keyword evidence="5" id="KW-0862">Zinc</keyword>
<name>A0A2A3YFI7_9MICO</name>
<feature type="binding site" evidence="5">
    <location>
        <position position="218"/>
    </location>
    <ligand>
        <name>Zn(2+)</name>
        <dbReference type="ChEBI" id="CHEBI:29105"/>
    </ligand>
</feature>
<dbReference type="AlphaFoldDB" id="A0A2A3YFI7"/>
<keyword evidence="3 6" id="KW-1133">Transmembrane helix</keyword>
<feature type="transmembrane region" description="Helical" evidence="6">
    <location>
        <begin position="182"/>
        <end position="205"/>
    </location>
</feature>
<feature type="binding site" evidence="5">
    <location>
        <position position="89"/>
    </location>
    <ligand>
        <name>Zn(2+)</name>
        <dbReference type="ChEBI" id="CHEBI:29105"/>
    </ligand>
</feature>